<reference evidence="2 3" key="2">
    <citation type="journal article" date="2015" name="Antonie Van Leeuwenhoek">
        <title>Ecophysiological diversity of a novel member of the genus Alteromonas, and description of Alteromonas mediterranea sp. nov.</title>
        <authorList>
            <person name="Ivanova E.P."/>
            <person name="Lopez-Perez M."/>
            <person name="Zabalos M."/>
            <person name="Nguyen S.H."/>
            <person name="Webb H.K."/>
            <person name="Ryan J."/>
            <person name="Lagutin K."/>
            <person name="Vyssotski M."/>
            <person name="Crawford R.J."/>
            <person name="Rodriguez-Valera F."/>
        </authorList>
    </citation>
    <scope>NUCLEOTIDE SEQUENCE [LARGE SCALE GENOMIC DNA]</scope>
    <source>
        <strain evidence="3">DSM 17117 / CIP 110805 / LMG 28347 / Deep ecotype</strain>
    </source>
</reference>
<dbReference type="PATRIC" id="fig|314275.5.peg.116"/>
<proteinExistence type="predicted"/>
<evidence type="ECO:0008006" key="4">
    <source>
        <dbReference type="Google" id="ProtNLM"/>
    </source>
</evidence>
<dbReference type="EMBL" id="CP001103">
    <property type="protein sequence ID" value="AEA96258.1"/>
    <property type="molecule type" value="Genomic_DNA"/>
</dbReference>
<keyword evidence="1" id="KW-0472">Membrane</keyword>
<evidence type="ECO:0000313" key="3">
    <source>
        <dbReference type="Proteomes" id="UP000001870"/>
    </source>
</evidence>
<dbReference type="AlphaFoldDB" id="F2G211"/>
<dbReference type="KEGG" id="amc:MADE_1000545"/>
<feature type="transmembrane region" description="Helical" evidence="1">
    <location>
        <begin position="35"/>
        <end position="53"/>
    </location>
</feature>
<evidence type="ECO:0000256" key="1">
    <source>
        <dbReference type="SAM" id="Phobius"/>
    </source>
</evidence>
<accession>F2G211</accession>
<evidence type="ECO:0000313" key="2">
    <source>
        <dbReference type="EMBL" id="AEA96258.1"/>
    </source>
</evidence>
<keyword evidence="1" id="KW-1133">Transmembrane helix</keyword>
<sequence>MDRENKDIKFLENALEVKISTLKSKSKKLKIRANLFKALSIILGAIVTLTLGFDVDTEYQTYQKNTALIFGFLLTVVSGMDAAFNYKNLWIRHKTTLLSLYQLQNELSYLVARAKIFDLDELFEKYQKTWEQDSSDWLKIVRQKVNENSK</sequence>
<reference evidence="2 3" key="1">
    <citation type="journal article" date="2008" name="ISME J.">
        <title>Comparative genomics of two ecotypes of the marine planktonic copiotroph Alteromonas macleodii suggests alternative lifestyles associated with different kinds of particulate organic matter.</title>
        <authorList>
            <person name="Ivars-Martinez E."/>
            <person name="Martin-Cuadrado A.B."/>
            <person name="D'Auria G."/>
            <person name="Mira A."/>
            <person name="Ferriera S."/>
            <person name="Johnson J."/>
            <person name="Friedman R."/>
            <person name="Rodriguez-Valera F."/>
        </authorList>
    </citation>
    <scope>NUCLEOTIDE SEQUENCE [LARGE SCALE GENOMIC DNA]</scope>
    <source>
        <strain evidence="3">DSM 17117 / CIP 110805 / LMG 28347 / Deep ecotype</strain>
    </source>
</reference>
<dbReference type="HOGENOM" id="CLU_133672_1_0_6"/>
<keyword evidence="1" id="KW-0812">Transmembrane</keyword>
<dbReference type="Proteomes" id="UP000001870">
    <property type="component" value="Chromosome"/>
</dbReference>
<keyword evidence="3" id="KW-1185">Reference proteome</keyword>
<dbReference type="InterPro" id="IPR025325">
    <property type="entry name" value="DUF4231"/>
</dbReference>
<dbReference type="Pfam" id="PF14015">
    <property type="entry name" value="DUF4231"/>
    <property type="match status" value="1"/>
</dbReference>
<protein>
    <recommendedName>
        <fullName evidence="4">DUF4231 domain-containing protein</fullName>
    </recommendedName>
</protein>
<dbReference type="RefSeq" id="WP_012516632.1">
    <property type="nucleotide sequence ID" value="NC_011138.3"/>
</dbReference>
<dbReference type="NCBIfam" id="NF033634">
    <property type="entry name" value="SLATT_1"/>
    <property type="match status" value="1"/>
</dbReference>
<gene>
    <name evidence="2" type="ordered locus">MADE_1000545</name>
</gene>
<organism evidence="2 3">
    <name type="scientific">Alteromonas mediterranea (strain DSM 17117 / CIP 110805 / LMG 28347 / Deep ecotype)</name>
    <dbReference type="NCBI Taxonomy" id="1774373"/>
    <lineage>
        <taxon>Bacteria</taxon>
        <taxon>Pseudomonadati</taxon>
        <taxon>Pseudomonadota</taxon>
        <taxon>Gammaproteobacteria</taxon>
        <taxon>Alteromonadales</taxon>
        <taxon>Alteromonadaceae</taxon>
        <taxon>Alteromonas/Salinimonas group</taxon>
        <taxon>Alteromonas</taxon>
    </lineage>
</organism>
<feature type="transmembrane region" description="Helical" evidence="1">
    <location>
        <begin position="65"/>
        <end position="84"/>
    </location>
</feature>
<name>F2G211_ALTMD</name>